<accession>A0ABW2ZLX2</accession>
<keyword evidence="2" id="KW-1185">Reference proteome</keyword>
<reference evidence="2" key="1">
    <citation type="journal article" date="2019" name="Int. J. Syst. Evol. Microbiol.">
        <title>The Global Catalogue of Microorganisms (GCM) 10K type strain sequencing project: providing services to taxonomists for standard genome sequencing and annotation.</title>
        <authorList>
            <consortium name="The Broad Institute Genomics Platform"/>
            <consortium name="The Broad Institute Genome Sequencing Center for Infectious Disease"/>
            <person name="Wu L."/>
            <person name="Ma J."/>
        </authorList>
    </citation>
    <scope>NUCLEOTIDE SEQUENCE [LARGE SCALE GENOMIC DNA]</scope>
    <source>
        <strain evidence="2">CCUG 60742</strain>
    </source>
</reference>
<proteinExistence type="predicted"/>
<dbReference type="RefSeq" id="WP_377145834.1">
    <property type="nucleotide sequence ID" value="NZ_JBHTIA010000026.1"/>
</dbReference>
<gene>
    <name evidence="1" type="ORF">ACFQZI_20450</name>
</gene>
<sequence length="95" mass="11146">MILEEFLHRLKVEYHTLDKLTQETYYQRLSSLFVVMELDGDNLNEEHDLGIGPILDRMNDINEEELQQNMSQEDLQALILKMKAGLAILINKIEE</sequence>
<protein>
    <submittedName>
        <fullName evidence="1">Uncharacterized protein</fullName>
    </submittedName>
</protein>
<comment type="caution">
    <text evidence="1">The sequence shown here is derived from an EMBL/GenBank/DDBJ whole genome shotgun (WGS) entry which is preliminary data.</text>
</comment>
<dbReference type="Proteomes" id="UP001597073">
    <property type="component" value="Unassembled WGS sequence"/>
</dbReference>
<name>A0ABW2ZLX2_9SPHI</name>
<dbReference type="EMBL" id="JBHTIA010000026">
    <property type="protein sequence ID" value="MFD0767238.1"/>
    <property type="molecule type" value="Genomic_DNA"/>
</dbReference>
<evidence type="ECO:0000313" key="2">
    <source>
        <dbReference type="Proteomes" id="UP001597073"/>
    </source>
</evidence>
<organism evidence="1 2">
    <name type="scientific">Mucilaginibacter lutimaris</name>
    <dbReference type="NCBI Taxonomy" id="931629"/>
    <lineage>
        <taxon>Bacteria</taxon>
        <taxon>Pseudomonadati</taxon>
        <taxon>Bacteroidota</taxon>
        <taxon>Sphingobacteriia</taxon>
        <taxon>Sphingobacteriales</taxon>
        <taxon>Sphingobacteriaceae</taxon>
        <taxon>Mucilaginibacter</taxon>
    </lineage>
</organism>
<evidence type="ECO:0000313" key="1">
    <source>
        <dbReference type="EMBL" id="MFD0767238.1"/>
    </source>
</evidence>